<evidence type="ECO:0000313" key="1">
    <source>
        <dbReference type="EMBL" id="QCD83767.1"/>
    </source>
</evidence>
<protein>
    <submittedName>
        <fullName evidence="1">Uncharacterized protein</fullName>
    </submittedName>
</protein>
<evidence type="ECO:0000313" key="2">
    <source>
        <dbReference type="Proteomes" id="UP000501690"/>
    </source>
</evidence>
<reference evidence="1 2" key="1">
    <citation type="submission" date="2019-04" db="EMBL/GenBank/DDBJ databases">
        <title>An improved genome assembly and genetic linkage map for asparagus bean, Vigna unguiculata ssp. sesquipedialis.</title>
        <authorList>
            <person name="Xia Q."/>
            <person name="Zhang R."/>
            <person name="Dong Y."/>
        </authorList>
    </citation>
    <scope>NUCLEOTIDE SEQUENCE [LARGE SCALE GENOMIC DNA]</scope>
    <source>
        <tissue evidence="1">Leaf</tissue>
    </source>
</reference>
<sequence length="125" mass="14204">MFYVCIMVLLNSGIFPEIAWRAILSRQAAHPFEHVLWGFWVQRLAVNACTARRLKLKLEGGVTIKYSRVKVILEYKERCWRMKDGSHSCCEILGICHIYLDRLAARALPPGAITEVGVFTGCDCC</sequence>
<proteinExistence type="predicted"/>
<gene>
    <name evidence="1" type="ORF">DEO72_LG2g4114</name>
</gene>
<organism evidence="1 2">
    <name type="scientific">Vigna unguiculata</name>
    <name type="common">Cowpea</name>
    <dbReference type="NCBI Taxonomy" id="3917"/>
    <lineage>
        <taxon>Eukaryota</taxon>
        <taxon>Viridiplantae</taxon>
        <taxon>Streptophyta</taxon>
        <taxon>Embryophyta</taxon>
        <taxon>Tracheophyta</taxon>
        <taxon>Spermatophyta</taxon>
        <taxon>Magnoliopsida</taxon>
        <taxon>eudicotyledons</taxon>
        <taxon>Gunneridae</taxon>
        <taxon>Pentapetalae</taxon>
        <taxon>rosids</taxon>
        <taxon>fabids</taxon>
        <taxon>Fabales</taxon>
        <taxon>Fabaceae</taxon>
        <taxon>Papilionoideae</taxon>
        <taxon>50 kb inversion clade</taxon>
        <taxon>NPAAA clade</taxon>
        <taxon>indigoferoid/millettioid clade</taxon>
        <taxon>Phaseoleae</taxon>
        <taxon>Vigna</taxon>
    </lineage>
</organism>
<dbReference type="EMBL" id="CP039346">
    <property type="protein sequence ID" value="QCD83767.1"/>
    <property type="molecule type" value="Genomic_DNA"/>
</dbReference>
<dbReference type="Proteomes" id="UP000501690">
    <property type="component" value="Linkage Group LG2"/>
</dbReference>
<dbReference type="AlphaFoldDB" id="A0A4D6L5H6"/>
<name>A0A4D6L5H6_VIGUN</name>
<keyword evidence="2" id="KW-1185">Reference proteome</keyword>
<accession>A0A4D6L5H6</accession>